<accession>A0ABQ3VS52</accession>
<name>A0ABQ3VS52_9CHLR</name>
<organism evidence="1 2">
    <name type="scientific">Dictyobacter formicarum</name>
    <dbReference type="NCBI Taxonomy" id="2778368"/>
    <lineage>
        <taxon>Bacteria</taxon>
        <taxon>Bacillati</taxon>
        <taxon>Chloroflexota</taxon>
        <taxon>Ktedonobacteria</taxon>
        <taxon>Ktedonobacterales</taxon>
        <taxon>Dictyobacteraceae</taxon>
        <taxon>Dictyobacter</taxon>
    </lineage>
</organism>
<keyword evidence="2" id="KW-1185">Reference proteome</keyword>
<proteinExistence type="predicted"/>
<evidence type="ECO:0000313" key="1">
    <source>
        <dbReference type="EMBL" id="GHO88702.1"/>
    </source>
</evidence>
<dbReference type="Proteomes" id="UP000635565">
    <property type="component" value="Unassembled WGS sequence"/>
</dbReference>
<evidence type="ECO:0000313" key="2">
    <source>
        <dbReference type="Proteomes" id="UP000635565"/>
    </source>
</evidence>
<reference evidence="1 2" key="1">
    <citation type="journal article" date="2021" name="Int. J. Syst. Evol. Microbiol.">
        <title>Reticulibacter mediterranei gen. nov., sp. nov., within the new family Reticulibacteraceae fam. nov., and Ktedonospora formicarum gen. nov., sp. nov., Ktedonobacter robiniae sp. nov., Dictyobacter formicarum sp. nov. and Dictyobacter arantiisoli sp. nov., belonging to the class Ktedonobacteria.</title>
        <authorList>
            <person name="Yabe S."/>
            <person name="Zheng Y."/>
            <person name="Wang C.M."/>
            <person name="Sakai Y."/>
            <person name="Abe K."/>
            <person name="Yokota A."/>
            <person name="Donadio S."/>
            <person name="Cavaletti L."/>
            <person name="Monciardini P."/>
        </authorList>
    </citation>
    <scope>NUCLEOTIDE SEQUENCE [LARGE SCALE GENOMIC DNA]</scope>
    <source>
        <strain evidence="1 2">SOSP1-9</strain>
    </source>
</reference>
<dbReference type="PANTHER" id="PTHR43805">
    <property type="entry name" value="GLYCEROPHOSPHORYL DIESTER PHOSPHODIESTERASE"/>
    <property type="match status" value="1"/>
</dbReference>
<gene>
    <name evidence="1" type="ORF">KSZ_67080</name>
</gene>
<protein>
    <submittedName>
        <fullName evidence="1">Uncharacterized protein</fullName>
    </submittedName>
</protein>
<dbReference type="PANTHER" id="PTHR43805:SF1">
    <property type="entry name" value="GP-PDE DOMAIN-CONTAINING PROTEIN"/>
    <property type="match status" value="1"/>
</dbReference>
<dbReference type="EMBL" id="BNJJ01000026">
    <property type="protein sequence ID" value="GHO88702.1"/>
    <property type="molecule type" value="Genomic_DNA"/>
</dbReference>
<comment type="caution">
    <text evidence="1">The sequence shown here is derived from an EMBL/GenBank/DDBJ whole genome shotgun (WGS) entry which is preliminary data.</text>
</comment>
<sequence length="166" mass="18773">MNAFHDKSLYIDIKSNNFEEGVQLARILSALPKQQQDLLTVGGGDKPIDAVRQHLPQMRVISKSIIENCVLRYAAVGWSGYVPVACRHIELLLPDQVAPWLWGWPNRFLDRMEANDTRVVLEKGNGTEEFSSGFDSPEDLKRLPPGYTGGIWTNRIDQVAPVFHHH</sequence>